<proteinExistence type="predicted"/>
<gene>
    <name evidence="2" type="ORF">HZH68_016934</name>
</gene>
<protein>
    <submittedName>
        <fullName evidence="2">Uncharacterized protein</fullName>
    </submittedName>
</protein>
<keyword evidence="3" id="KW-1185">Reference proteome</keyword>
<accession>A0A834J0H7</accession>
<name>A0A834J0H7_VESGE</name>
<feature type="region of interest" description="Disordered" evidence="1">
    <location>
        <begin position="101"/>
        <end position="123"/>
    </location>
</feature>
<feature type="region of interest" description="Disordered" evidence="1">
    <location>
        <begin position="162"/>
        <end position="186"/>
    </location>
</feature>
<evidence type="ECO:0000256" key="1">
    <source>
        <dbReference type="SAM" id="MobiDB-lite"/>
    </source>
</evidence>
<sequence length="390" mass="44287">MYTERITRRWTTTTKSLDAILDAMAAPQSAPPVERTVRRERRTFYLQGIMETPREKYSGGQITFRLDLWVEISSETVNMVKRCVCLARNQGSSANSKITTVSSALNGPSASEGRRPSSCKNRPKVEINRPVTTRFEEAPTRAVMNSKCNKTKQHWPIERKHTESKTMQGKHNTKGKTAKANRSSVTTPANKKVVLLHRGITSELAREETHRRIHERCECSRKDTVQYHILDCPVFEPQRPKRIALVEIIGGKIWPEAARFNLVFSAKPELPEFLMMEMGCNLLRSTHFQRRWKWLCASPWFPVKTIGVNGAIRRCGDVETAHPISLLGVLSFSEFQILPNIPYLWEVDDFVGTGLEKLTGKDKIQSNDSASQNVVMELMKSAVNKGHIIL</sequence>
<evidence type="ECO:0000313" key="2">
    <source>
        <dbReference type="EMBL" id="KAF7379986.1"/>
    </source>
</evidence>
<comment type="caution">
    <text evidence="2">The sequence shown here is derived from an EMBL/GenBank/DDBJ whole genome shotgun (WGS) entry which is preliminary data.</text>
</comment>
<reference evidence="2" key="1">
    <citation type="journal article" date="2020" name="G3 (Bethesda)">
        <title>High-Quality Assemblies for Three Invasive Social Wasps from the &lt;i&gt;Vespula&lt;/i&gt; Genus.</title>
        <authorList>
            <person name="Harrop T.W.R."/>
            <person name="Guhlin J."/>
            <person name="McLaughlin G.M."/>
            <person name="Permina E."/>
            <person name="Stockwell P."/>
            <person name="Gilligan J."/>
            <person name="Le Lec M.F."/>
            <person name="Gruber M.A.M."/>
            <person name="Quinn O."/>
            <person name="Lovegrove M."/>
            <person name="Duncan E.J."/>
            <person name="Remnant E.J."/>
            <person name="Van Eeckhoven J."/>
            <person name="Graham B."/>
            <person name="Knapp R.A."/>
            <person name="Langford K.W."/>
            <person name="Kronenberg Z."/>
            <person name="Press M.O."/>
            <person name="Eacker S.M."/>
            <person name="Wilson-Rankin E.E."/>
            <person name="Purcell J."/>
            <person name="Lester P.J."/>
            <person name="Dearden P.K."/>
        </authorList>
    </citation>
    <scope>NUCLEOTIDE SEQUENCE</scope>
    <source>
        <strain evidence="2">Linc-1</strain>
    </source>
</reference>
<dbReference type="AlphaFoldDB" id="A0A834J0H7"/>
<dbReference type="EMBL" id="JACSDZ010000024">
    <property type="protein sequence ID" value="KAF7379986.1"/>
    <property type="molecule type" value="Genomic_DNA"/>
</dbReference>
<organism evidence="2 3">
    <name type="scientific">Vespula germanica</name>
    <name type="common">German yellow jacket</name>
    <name type="synonym">Paravespula germanica</name>
    <dbReference type="NCBI Taxonomy" id="30212"/>
    <lineage>
        <taxon>Eukaryota</taxon>
        <taxon>Metazoa</taxon>
        <taxon>Ecdysozoa</taxon>
        <taxon>Arthropoda</taxon>
        <taxon>Hexapoda</taxon>
        <taxon>Insecta</taxon>
        <taxon>Pterygota</taxon>
        <taxon>Neoptera</taxon>
        <taxon>Endopterygota</taxon>
        <taxon>Hymenoptera</taxon>
        <taxon>Apocrita</taxon>
        <taxon>Aculeata</taxon>
        <taxon>Vespoidea</taxon>
        <taxon>Vespidae</taxon>
        <taxon>Vespinae</taxon>
        <taxon>Vespula</taxon>
    </lineage>
</organism>
<evidence type="ECO:0000313" key="3">
    <source>
        <dbReference type="Proteomes" id="UP000617340"/>
    </source>
</evidence>
<dbReference type="Proteomes" id="UP000617340">
    <property type="component" value="Unassembled WGS sequence"/>
</dbReference>